<dbReference type="Proteomes" id="UP000515922">
    <property type="component" value="Segment"/>
</dbReference>
<gene>
    <name evidence="1" type="ORF">HUN41_00139</name>
</gene>
<reference evidence="1 2" key="1">
    <citation type="submission" date="2020-07" db="EMBL/GenBank/DDBJ databases">
        <title>Streptomyces phage Genome sequencing and assembly.</title>
        <authorList>
            <person name="Sharma V."/>
            <person name="Hardy A."/>
            <person name="Frunzke J."/>
        </authorList>
    </citation>
    <scope>NUCLEOTIDE SEQUENCE [LARGE SCALE GENOMIC DNA]</scope>
</reference>
<organism evidence="1 2">
    <name type="scientific">Streptomyces phage Coruscant</name>
    <dbReference type="NCBI Taxonomy" id="2739834"/>
    <lineage>
        <taxon>Viruses</taxon>
        <taxon>Duplodnaviria</taxon>
        <taxon>Heunggongvirae</taxon>
        <taxon>Uroviricota</taxon>
        <taxon>Caudoviricetes</taxon>
        <taxon>Stanwilliamsviridae</taxon>
        <taxon>Boydwoodruffvirinae</taxon>
        <taxon>Coruscantvirus</taxon>
        <taxon>Coruscantvirus coruscant</taxon>
    </lineage>
</organism>
<dbReference type="EMBL" id="MT711976">
    <property type="protein sequence ID" value="QMP84256.1"/>
    <property type="molecule type" value="Genomic_DNA"/>
</dbReference>
<proteinExistence type="predicted"/>
<sequence length="66" mass="7474">MATTVTVHIQHMNPVSIFVPMSADRCHQMYVQARQSGCATISFEGYRNDILTVQLSEIKAIQFTEQ</sequence>
<evidence type="ECO:0000313" key="1">
    <source>
        <dbReference type="EMBL" id="QMP84256.1"/>
    </source>
</evidence>
<accession>A0A7G4AW66</accession>
<evidence type="ECO:0000313" key="2">
    <source>
        <dbReference type="Proteomes" id="UP000515922"/>
    </source>
</evidence>
<protein>
    <submittedName>
        <fullName evidence="1">Uncharacterized protein</fullName>
    </submittedName>
</protein>
<name>A0A7G4AW66_9CAUD</name>
<keyword evidence="2" id="KW-1185">Reference proteome</keyword>